<dbReference type="InterPro" id="IPR050545">
    <property type="entry name" value="Mycobact_MmpL"/>
</dbReference>
<feature type="transmembrane region" description="Helical" evidence="1">
    <location>
        <begin position="361"/>
        <end position="385"/>
    </location>
</feature>
<reference evidence="3" key="1">
    <citation type="submission" date="2016-02" db="EMBL/GenBank/DDBJ databases">
        <authorList>
            <person name="Sanders J.G."/>
            <person name="Lin J.Y."/>
            <person name="Wertz J.T."/>
            <person name="Russell J.A."/>
            <person name="Moreau C.S."/>
            <person name="Powell S."/>
        </authorList>
    </citation>
    <scope>NUCLEOTIDE SEQUENCE [LARGE SCALE GENOMIC DNA]</scope>
    <source>
        <strain evidence="3">CAG34</strain>
    </source>
</reference>
<dbReference type="PANTHER" id="PTHR33406:SF13">
    <property type="entry name" value="MEMBRANE PROTEIN YDFJ"/>
    <property type="match status" value="1"/>
</dbReference>
<feature type="transmembrane region" description="Helical" evidence="1">
    <location>
        <begin position="445"/>
        <end position="465"/>
    </location>
</feature>
<keyword evidence="1" id="KW-0472">Membrane</keyword>
<sequence length="798" mass="86367">MLSSIKKSCRTAECLSQLALILLLSLAAWQCRHGWPISFDVLALVPQTSSTQSNDKLPRELRQFAQDRIQAPLSHQVLALVAHQEAEQALEAAQLLATSWRKSNLFSFVELEPSIDLATLRAQLLKHRLALLPVAQRRQLVRQPETYIAQRAAQLSDPFSSVGAVPLGQDLLGLASYAQNNLLGASHSNLVYDLSSGTLQAEAGNKTWILLRAYTHTDAFNSPSSGTGQQKTLSAQIIQDRNAMEAIDAELLVAGGPLYADQGRTQATREVTLIGSAATVGITLLLLLALRHPRALLAFLPVLTGLAVGIATCILVFGSIHILTLVIGTSLIGVAVDFPLHWLGKSYGMQPWHANTALRRVLPGVTISLAASLIGYLALLFTPFMALTQTAIFSAAGLLGAYACTVYQLPTLIHRWQPRPWPPLLRLAQTLLRLSTILARYPKSLYLSLSLITLGAFGGIHRLALYDDLRQWLSLEPEILHQAQRIGELTGIMPSSQFLLVQAASETELLQRQKTLTLALDQLKQDGMIGSYQALSQLVTSQDEQLELKNQLTSLAQRQAIWQPIIDLGVPLEALQAELHTVAQLPLTDINTALTGHHAEAWQNLWLGQHEGSMVGLVTLFDLKNSEALRLAVQGITGVTFIDRSGDLNQLFTATRAKAAELKLLSYIAAALLLGLTLGRASIIRILAVPLCAVVLSLAVLGWTGQPLTLFSLFGLLLVSALGVDYAIFMYEGVFGAAASLVGILLSATTTLLSFGLLAFSQTPVIANFGLSVALGVAFSLLLALWIKSPQRNAQRKP</sequence>
<keyword evidence="3" id="KW-1185">Reference proteome</keyword>
<dbReference type="PANTHER" id="PTHR33406">
    <property type="entry name" value="MEMBRANE PROTEIN MJ1562-RELATED"/>
    <property type="match status" value="1"/>
</dbReference>
<comment type="caution">
    <text evidence="2">The sequence shown here is derived from an EMBL/GenBank/DDBJ whole genome shotgun (WGS) entry which is preliminary data.</text>
</comment>
<keyword evidence="1" id="KW-0812">Transmembrane</keyword>
<evidence type="ECO:0008006" key="4">
    <source>
        <dbReference type="Google" id="ProtNLM"/>
    </source>
</evidence>
<keyword evidence="1" id="KW-1133">Transmembrane helix</keyword>
<feature type="transmembrane region" description="Helical" evidence="1">
    <location>
        <begin position="271"/>
        <end position="290"/>
    </location>
</feature>
<dbReference type="OrthoDB" id="9780358at2"/>
<feature type="transmembrane region" description="Helical" evidence="1">
    <location>
        <begin position="710"/>
        <end position="729"/>
    </location>
</feature>
<feature type="transmembrane region" description="Helical" evidence="1">
    <location>
        <begin position="391"/>
        <end position="409"/>
    </location>
</feature>
<gene>
    <name evidence="2" type="ORF">AXK11_03480</name>
</gene>
<feature type="transmembrane region" description="Helical" evidence="1">
    <location>
        <begin position="741"/>
        <end position="760"/>
    </location>
</feature>
<dbReference type="AlphaFoldDB" id="A0A139SQW0"/>
<feature type="transmembrane region" description="Helical" evidence="1">
    <location>
        <begin position="323"/>
        <end position="340"/>
    </location>
</feature>
<dbReference type="EMBL" id="LSZQ01000028">
    <property type="protein sequence ID" value="KXU36860.1"/>
    <property type="molecule type" value="Genomic_DNA"/>
</dbReference>
<name>A0A139SQW0_9BACT</name>
<dbReference type="GO" id="GO:0005886">
    <property type="term" value="C:plasma membrane"/>
    <property type="evidence" value="ECO:0007669"/>
    <property type="project" value="TreeGrafter"/>
</dbReference>
<dbReference type="Gene3D" id="1.20.1640.10">
    <property type="entry name" value="Multidrug efflux transporter AcrB transmembrane domain"/>
    <property type="match status" value="2"/>
</dbReference>
<dbReference type="SUPFAM" id="SSF82866">
    <property type="entry name" value="Multidrug efflux transporter AcrB transmembrane domain"/>
    <property type="match status" value="2"/>
</dbReference>
<feature type="transmembrane region" description="Helical" evidence="1">
    <location>
        <begin position="766"/>
        <end position="787"/>
    </location>
</feature>
<protein>
    <recommendedName>
        <fullName evidence="4">Membrane transport protein MMPL domain-containing protein</fullName>
    </recommendedName>
</protein>
<proteinExistence type="predicted"/>
<dbReference type="Proteomes" id="UP000070058">
    <property type="component" value="Unassembled WGS sequence"/>
</dbReference>
<evidence type="ECO:0000313" key="2">
    <source>
        <dbReference type="EMBL" id="KXU36860.1"/>
    </source>
</evidence>
<feature type="transmembrane region" description="Helical" evidence="1">
    <location>
        <begin position="297"/>
        <end position="317"/>
    </location>
</feature>
<evidence type="ECO:0000313" key="3">
    <source>
        <dbReference type="Proteomes" id="UP000070058"/>
    </source>
</evidence>
<dbReference type="STRING" id="1548207.AXK11_03480"/>
<evidence type="ECO:0000256" key="1">
    <source>
        <dbReference type="SAM" id="Phobius"/>
    </source>
</evidence>
<organism evidence="2 3">
    <name type="scientific">Cephaloticoccus primus</name>
    <dbReference type="NCBI Taxonomy" id="1548207"/>
    <lineage>
        <taxon>Bacteria</taxon>
        <taxon>Pseudomonadati</taxon>
        <taxon>Verrucomicrobiota</taxon>
        <taxon>Opitutia</taxon>
        <taxon>Opitutales</taxon>
        <taxon>Opitutaceae</taxon>
        <taxon>Cephaloticoccus</taxon>
    </lineage>
</organism>
<feature type="transmembrane region" description="Helical" evidence="1">
    <location>
        <begin position="683"/>
        <end position="704"/>
    </location>
</feature>
<accession>A0A139SQW0</accession>